<protein>
    <submittedName>
        <fullName evidence="1">Uncharacterized protein</fullName>
    </submittedName>
</protein>
<evidence type="ECO:0000313" key="1">
    <source>
        <dbReference type="EMBL" id="PIS22273.1"/>
    </source>
</evidence>
<name>A0A2H0XBG9_UNCKA</name>
<feature type="non-terminal residue" evidence="1">
    <location>
        <position position="288"/>
    </location>
</feature>
<dbReference type="EMBL" id="PEYU01000064">
    <property type="protein sequence ID" value="PIS22273.1"/>
    <property type="molecule type" value="Genomic_DNA"/>
</dbReference>
<gene>
    <name evidence="1" type="ORF">COT50_02815</name>
</gene>
<organism evidence="1 2">
    <name type="scientific">candidate division WWE3 bacterium CG08_land_8_20_14_0_20_41_10</name>
    <dbReference type="NCBI Taxonomy" id="1975085"/>
    <lineage>
        <taxon>Bacteria</taxon>
        <taxon>Katanobacteria</taxon>
    </lineage>
</organism>
<dbReference type="Proteomes" id="UP000231252">
    <property type="component" value="Unassembled WGS sequence"/>
</dbReference>
<proteinExistence type="predicted"/>
<comment type="caution">
    <text evidence="1">The sequence shown here is derived from an EMBL/GenBank/DDBJ whole genome shotgun (WGS) entry which is preliminary data.</text>
</comment>
<accession>A0A2H0XBG9</accession>
<sequence>MKIHQDEISQKPSFSDLGKEAVALIHETLMSGGTSFVKSTAIVEWESELILQLKALDEKLGEEEAHLLRSVIDHRLQKISPVSGAFHFGTDEVLVEDDVVGKDRVKQVQESLITAETRITCVTKLVESFLNENDIYLINSSEIVETYAKAMGLNVTLLGIIPELESAVSKSHWSAALEEILWNAKKYGASSITVWITDTGCLCVGNNGRVLTSEQAELVATGEQPYKDVKDSRGDGTKLIRQPGFTDYELRPSTEAENRELNVGVVAQFGILAVFVGQSSKLFRAKSK</sequence>
<dbReference type="AlphaFoldDB" id="A0A2H0XBG9"/>
<reference evidence="2" key="1">
    <citation type="submission" date="2017-09" db="EMBL/GenBank/DDBJ databases">
        <title>Depth-based differentiation of microbial function through sediment-hosted aquifers and enrichment of novel symbionts in the deep terrestrial subsurface.</title>
        <authorList>
            <person name="Probst A.J."/>
            <person name="Ladd B."/>
            <person name="Jarett J.K."/>
            <person name="Geller-Mcgrath D.E."/>
            <person name="Sieber C.M.K."/>
            <person name="Emerson J.B."/>
            <person name="Anantharaman K."/>
            <person name="Thomas B.C."/>
            <person name="Malmstrom R."/>
            <person name="Stieglmeier M."/>
            <person name="Klingl A."/>
            <person name="Woyke T."/>
            <person name="Ryan C.M."/>
            <person name="Banfield J.F."/>
        </authorList>
    </citation>
    <scope>NUCLEOTIDE SEQUENCE [LARGE SCALE GENOMIC DNA]</scope>
</reference>
<evidence type="ECO:0000313" key="2">
    <source>
        <dbReference type="Proteomes" id="UP000231252"/>
    </source>
</evidence>